<reference evidence="1 2" key="1">
    <citation type="submission" date="2021-01" db="EMBL/GenBank/DDBJ databases">
        <title>Whole genome shotgun sequence of Catellatospora citrea NBRC 14495.</title>
        <authorList>
            <person name="Komaki H."/>
            <person name="Tamura T."/>
        </authorList>
    </citation>
    <scope>NUCLEOTIDE SEQUENCE [LARGE SCALE GENOMIC DNA]</scope>
    <source>
        <strain evidence="1 2">NBRC 14495</strain>
    </source>
</reference>
<dbReference type="RefSeq" id="WP_120318724.1">
    <property type="nucleotide sequence ID" value="NZ_BONH01000011.1"/>
</dbReference>
<keyword evidence="2" id="KW-1185">Reference proteome</keyword>
<dbReference type="Proteomes" id="UP000659904">
    <property type="component" value="Unassembled WGS sequence"/>
</dbReference>
<evidence type="ECO:0000313" key="1">
    <source>
        <dbReference type="EMBL" id="GIF97891.1"/>
    </source>
</evidence>
<dbReference type="EMBL" id="BONH01000011">
    <property type="protein sequence ID" value="GIF97891.1"/>
    <property type="molecule type" value="Genomic_DNA"/>
</dbReference>
<dbReference type="InterPro" id="IPR012337">
    <property type="entry name" value="RNaseH-like_sf"/>
</dbReference>
<sequence length="319" mass="34323">MKFHVDAWDPGFGASLDGADRGPAEASSAKLDAEIELPAAAWQPLDTPPGVRAPDVVLLVDGVRRTDARLWIEDHDGVTRPGLACSYAAGVVRCERSSGASVTGVKVERTLFTAAERPSDVDAGQAARYRAETIVGADEGDLSNGVQRALTELEIEVSRQLREDGDLLIVDGPLRSRDALPRTLGYIKTQQKQYLPDRLISVVAALRPAQRTPVFRIAGVYERLTWYLRLPHGGSSPWAGIVRVECSAEVPEHQAVALAELSTATIPRFASLPYKDPRAPQNLVPIAGLEKKLRHLLGDGKLLHRSLALAAQRGTGAAG</sequence>
<name>A0A8J3KD70_9ACTN</name>
<comment type="caution">
    <text evidence="1">The sequence shown here is derived from an EMBL/GenBank/DDBJ whole genome shotgun (WGS) entry which is preliminary data.</text>
</comment>
<accession>A0A8J3KD70</accession>
<organism evidence="1 2">
    <name type="scientific">Catellatospora citrea</name>
    <dbReference type="NCBI Taxonomy" id="53366"/>
    <lineage>
        <taxon>Bacteria</taxon>
        <taxon>Bacillati</taxon>
        <taxon>Actinomycetota</taxon>
        <taxon>Actinomycetes</taxon>
        <taxon>Micromonosporales</taxon>
        <taxon>Micromonosporaceae</taxon>
        <taxon>Catellatospora</taxon>
    </lineage>
</organism>
<gene>
    <name evidence="1" type="ORF">Cci01nite_29850</name>
</gene>
<protein>
    <recommendedName>
        <fullName evidence="3">NurA domain-containing protein</fullName>
    </recommendedName>
</protein>
<dbReference type="AlphaFoldDB" id="A0A8J3KD70"/>
<evidence type="ECO:0000313" key="2">
    <source>
        <dbReference type="Proteomes" id="UP000659904"/>
    </source>
</evidence>
<dbReference type="SUPFAM" id="SSF53098">
    <property type="entry name" value="Ribonuclease H-like"/>
    <property type="match status" value="1"/>
</dbReference>
<evidence type="ECO:0008006" key="3">
    <source>
        <dbReference type="Google" id="ProtNLM"/>
    </source>
</evidence>
<proteinExistence type="predicted"/>